<keyword evidence="5" id="KW-0547">Nucleotide-binding</keyword>
<dbReference type="PATRIC" id="fig|35623.3.peg.1445"/>
<dbReference type="Gene3D" id="3.40.50.300">
    <property type="entry name" value="P-loop containing nucleotide triphosphate hydrolases"/>
    <property type="match status" value="1"/>
</dbReference>
<accession>A0A061AKF7</accession>
<reference evidence="13" key="1">
    <citation type="submission" date="2014-05" db="EMBL/GenBank/DDBJ databases">
        <authorList>
            <person name="Kube M."/>
        </authorList>
    </citation>
    <scope>NUCLEOTIDE SEQUENCE [LARGE SCALE GENOMIC DNA]</scope>
</reference>
<comment type="subcellular location">
    <subcellularLocation>
        <location evidence="1">Cell inner membrane</location>
        <topology evidence="1">Multi-pass membrane protein</topology>
    </subcellularLocation>
</comment>
<dbReference type="InterPro" id="IPR017871">
    <property type="entry name" value="ABC_transporter-like_CS"/>
</dbReference>
<dbReference type="GO" id="GO:0098796">
    <property type="term" value="C:membrane protein complex"/>
    <property type="evidence" value="ECO:0007669"/>
    <property type="project" value="UniProtKB-ARBA"/>
</dbReference>
<dbReference type="Pfam" id="PF02687">
    <property type="entry name" value="FtsX"/>
    <property type="match status" value="1"/>
</dbReference>
<comment type="similarity">
    <text evidence="9">Belongs to the ABC transporter superfamily. Macrolide exporter (TC 3.A.1.122) family.</text>
</comment>
<dbReference type="PROSITE" id="PS50893">
    <property type="entry name" value="ABC_TRANSPORTER_2"/>
    <property type="match status" value="1"/>
</dbReference>
<dbReference type="InterPro" id="IPR027417">
    <property type="entry name" value="P-loop_NTPase"/>
</dbReference>
<evidence type="ECO:0000256" key="4">
    <source>
        <dbReference type="ARBA" id="ARBA00022692"/>
    </source>
</evidence>
<feature type="domain" description="ABC transporter" evidence="11">
    <location>
        <begin position="2"/>
        <end position="240"/>
    </location>
</feature>
<feature type="transmembrane region" description="Helical" evidence="10">
    <location>
        <begin position="687"/>
        <end position="712"/>
    </location>
</feature>
<organism evidence="12 13">
    <name type="scientific">Acholeplasma oculi</name>
    <dbReference type="NCBI Taxonomy" id="35623"/>
    <lineage>
        <taxon>Bacteria</taxon>
        <taxon>Bacillati</taxon>
        <taxon>Mycoplasmatota</taxon>
        <taxon>Mollicutes</taxon>
        <taxon>Acholeplasmatales</taxon>
        <taxon>Acholeplasmataceae</taxon>
        <taxon>Acholeplasma</taxon>
    </lineage>
</organism>
<dbReference type="Pfam" id="PF00005">
    <property type="entry name" value="ABC_tran"/>
    <property type="match status" value="1"/>
</dbReference>
<dbReference type="SMART" id="SM00382">
    <property type="entry name" value="AAA"/>
    <property type="match status" value="1"/>
</dbReference>
<evidence type="ECO:0000256" key="1">
    <source>
        <dbReference type="ARBA" id="ARBA00004429"/>
    </source>
</evidence>
<dbReference type="PROSITE" id="PS00211">
    <property type="entry name" value="ABC_TRANSPORTER_1"/>
    <property type="match status" value="1"/>
</dbReference>
<evidence type="ECO:0000256" key="6">
    <source>
        <dbReference type="ARBA" id="ARBA00022840"/>
    </source>
</evidence>
<evidence type="ECO:0000313" key="12">
    <source>
        <dbReference type="EMBL" id="CDR31517.1"/>
    </source>
</evidence>
<evidence type="ECO:0000256" key="3">
    <source>
        <dbReference type="ARBA" id="ARBA00022475"/>
    </source>
</evidence>
<dbReference type="HOGENOM" id="CLU_000604_9_2_14"/>
<dbReference type="EMBL" id="LK028559">
    <property type="protein sequence ID" value="CDR31517.1"/>
    <property type="molecule type" value="Genomic_DNA"/>
</dbReference>
<dbReference type="InParanoid" id="A0A061AKF7"/>
<dbReference type="InterPro" id="IPR003838">
    <property type="entry name" value="ABC3_permease_C"/>
</dbReference>
<evidence type="ECO:0000256" key="10">
    <source>
        <dbReference type="SAM" id="Phobius"/>
    </source>
</evidence>
<keyword evidence="3" id="KW-1003">Cell membrane</keyword>
<dbReference type="GO" id="GO:0022857">
    <property type="term" value="F:transmembrane transporter activity"/>
    <property type="evidence" value="ECO:0007669"/>
    <property type="project" value="UniProtKB-ARBA"/>
</dbReference>
<feature type="transmembrane region" description="Helical" evidence="10">
    <location>
        <begin position="640"/>
        <end position="666"/>
    </location>
</feature>
<keyword evidence="2" id="KW-0813">Transport</keyword>
<dbReference type="SUPFAM" id="SSF52540">
    <property type="entry name" value="P-loop containing nucleoside triphosphate hydrolases"/>
    <property type="match status" value="1"/>
</dbReference>
<evidence type="ECO:0000256" key="9">
    <source>
        <dbReference type="ARBA" id="ARBA00038388"/>
    </source>
</evidence>
<dbReference type="KEGG" id="aoc:Aocu_14440"/>
<keyword evidence="13" id="KW-1185">Reference proteome</keyword>
<dbReference type="InterPro" id="IPR003593">
    <property type="entry name" value="AAA+_ATPase"/>
</dbReference>
<name>A0A061AKF7_9MOLU</name>
<feature type="transmembrane region" description="Helical" evidence="10">
    <location>
        <begin position="732"/>
        <end position="753"/>
    </location>
</feature>
<dbReference type="AlphaFoldDB" id="A0A061AKF7"/>
<gene>
    <name evidence="12" type="ORF">Aocu_14440</name>
</gene>
<feature type="transmembrane region" description="Helical" evidence="10">
    <location>
        <begin position="263"/>
        <end position="286"/>
    </location>
</feature>
<proteinExistence type="inferred from homology"/>
<dbReference type="InterPro" id="IPR003439">
    <property type="entry name" value="ABC_transporter-like_ATP-bd"/>
</dbReference>
<dbReference type="PANTHER" id="PTHR42798:SF6">
    <property type="entry name" value="CELL DIVISION ATP-BINDING PROTEIN FTSE"/>
    <property type="match status" value="1"/>
</dbReference>
<evidence type="ECO:0000259" key="11">
    <source>
        <dbReference type="PROSITE" id="PS50893"/>
    </source>
</evidence>
<protein>
    <submittedName>
        <fullName evidence="12">ABC transporter, permease/ATP-binding protein</fullName>
    </submittedName>
</protein>
<evidence type="ECO:0000256" key="5">
    <source>
        <dbReference type="ARBA" id="ARBA00022741"/>
    </source>
</evidence>
<dbReference type="RefSeq" id="WP_045749923.1">
    <property type="nucleotide sequence ID" value="NZ_FUZK01000004.1"/>
</dbReference>
<keyword evidence="6 12" id="KW-0067">ATP-binding</keyword>
<sequence>MLEIKDLKKHYIIGEQTFTALNSINLNFRKHEFVAILGQSGSGKTTLLNLIGGLDRYTSGDIIIDNVSTKNYKDKDWDAYRNHRIGFVFQNYNLIAHLDVLSNVELAQTLSGVSKEERKRRAIEVLTRVGLKDHMKKKPNQLSGGQQQRVSIARALINNPSIILADEPTGALDSETSVDIMNLLTEISEDKLIIMVTHNGELAKKYANRIVTLKDGLVTSDSNPFEVKRKDRLENTVSKSSMSYLTALSLSFKNMLTKKVRTLITALAGSIGIIGVALVMSLQYGFTDYLNNMERGTFAGLPLQVSRSYIDISDIMMSNRQQLNPLPPIEGGVLGYEPEVSRGLSTNDISEEYIEYLETSDLNQYGSIVYQYGFTGQYYYMAGDTLYTNPRSQGSLGSSGRSYVTQSAYAYEFVNDFFDVVHGTYYNVDAHEALLVVNREHKLPKEILTFLGLPTDQVVPFEDIVGKEFKVYTNNAYYTYNGTQYVPKNTTNNLEDLKTIYNSNSSDVITVRIAGIVKTNTNLVQVNESIIYTPLVATDVLAKNNVSDVVVAQRASETSVIQGVVFNPLKDKEDVLYELGGIDLPNTILIYPNSFDDKANIVEILDAYNEGLDEDDQINYTDNVAVAVSMIKTVMDSVSAVLVAFASISLFVSSVMIGIITYTSVLERTKEIGVLRSIGARKKDISRVFNAEAILIGFVAGLLGVMITYAIIPVINIFLEEPTGNSNIANLFYLHAILLVVISITLTFIAGLIPSRIAAKKDPVVALRSE</sequence>
<evidence type="ECO:0000256" key="7">
    <source>
        <dbReference type="ARBA" id="ARBA00022989"/>
    </source>
</evidence>
<dbReference type="GO" id="GO:0016887">
    <property type="term" value="F:ATP hydrolysis activity"/>
    <property type="evidence" value="ECO:0007669"/>
    <property type="project" value="InterPro"/>
</dbReference>
<dbReference type="FunFam" id="3.40.50.300:FF:000032">
    <property type="entry name" value="Export ABC transporter ATP-binding protein"/>
    <property type="match status" value="1"/>
</dbReference>
<dbReference type="GO" id="GO:0005886">
    <property type="term" value="C:plasma membrane"/>
    <property type="evidence" value="ECO:0007669"/>
    <property type="project" value="UniProtKB-SubCell"/>
</dbReference>
<dbReference type="STRING" id="35623.Aocu_14440"/>
<evidence type="ECO:0000256" key="8">
    <source>
        <dbReference type="ARBA" id="ARBA00023136"/>
    </source>
</evidence>
<keyword evidence="4 10" id="KW-0812">Transmembrane</keyword>
<keyword evidence="8 10" id="KW-0472">Membrane</keyword>
<evidence type="ECO:0000313" key="13">
    <source>
        <dbReference type="Proteomes" id="UP000032434"/>
    </source>
</evidence>
<dbReference type="InterPro" id="IPR017911">
    <property type="entry name" value="MacB-like_ATP-bd"/>
</dbReference>
<dbReference type="CDD" id="cd03255">
    <property type="entry name" value="ABC_MJ0796_LolCDE_FtsE"/>
    <property type="match status" value="1"/>
</dbReference>
<dbReference type="OrthoDB" id="384179at2"/>
<dbReference type="Proteomes" id="UP000032434">
    <property type="component" value="Chromosome 1"/>
</dbReference>
<dbReference type="PANTHER" id="PTHR42798">
    <property type="entry name" value="LIPOPROTEIN-RELEASING SYSTEM ATP-BINDING PROTEIN LOLD"/>
    <property type="match status" value="1"/>
</dbReference>
<evidence type="ECO:0000256" key="2">
    <source>
        <dbReference type="ARBA" id="ARBA00022448"/>
    </source>
</evidence>
<dbReference type="GO" id="GO:0005524">
    <property type="term" value="F:ATP binding"/>
    <property type="evidence" value="ECO:0007669"/>
    <property type="project" value="UniProtKB-KW"/>
</dbReference>
<keyword evidence="7 10" id="KW-1133">Transmembrane helix</keyword>